<accession>A0A173MQZ9</accession>
<proteinExistence type="predicted"/>
<dbReference type="KEGG" id="fln:FLA_5922"/>
<organism evidence="1 2">
    <name type="scientific">Filimonas lacunae</name>
    <dbReference type="NCBI Taxonomy" id="477680"/>
    <lineage>
        <taxon>Bacteria</taxon>
        <taxon>Pseudomonadati</taxon>
        <taxon>Bacteroidota</taxon>
        <taxon>Chitinophagia</taxon>
        <taxon>Chitinophagales</taxon>
        <taxon>Chitinophagaceae</taxon>
        <taxon>Filimonas</taxon>
    </lineage>
</organism>
<evidence type="ECO:0000313" key="2">
    <source>
        <dbReference type="Proteomes" id="UP000186917"/>
    </source>
</evidence>
<dbReference type="EMBL" id="FTOR01000001">
    <property type="protein sequence ID" value="SIS80234.1"/>
    <property type="molecule type" value="Genomic_DNA"/>
</dbReference>
<dbReference type="AlphaFoldDB" id="A0A173MQZ9"/>
<evidence type="ECO:0008006" key="3">
    <source>
        <dbReference type="Google" id="ProtNLM"/>
    </source>
</evidence>
<gene>
    <name evidence="1" type="ORF">SAMN05421788_1011302</name>
</gene>
<dbReference type="Proteomes" id="UP000186917">
    <property type="component" value="Unassembled WGS sequence"/>
</dbReference>
<keyword evidence="2" id="KW-1185">Reference proteome</keyword>
<protein>
    <recommendedName>
        <fullName evidence="3">Glycosyl transferase family 2</fullName>
    </recommendedName>
</protein>
<dbReference type="InterPro" id="IPR029044">
    <property type="entry name" value="Nucleotide-diphossugar_trans"/>
</dbReference>
<dbReference type="Gene3D" id="3.90.550.10">
    <property type="entry name" value="Spore Coat Polysaccharide Biosynthesis Protein SpsA, Chain A"/>
    <property type="match status" value="1"/>
</dbReference>
<dbReference type="STRING" id="477680.SAMN05421788_1011302"/>
<reference evidence="2" key="1">
    <citation type="submission" date="2017-01" db="EMBL/GenBank/DDBJ databases">
        <authorList>
            <person name="Varghese N."/>
            <person name="Submissions S."/>
        </authorList>
    </citation>
    <scope>NUCLEOTIDE SEQUENCE [LARGE SCALE GENOMIC DNA]</scope>
    <source>
        <strain evidence="2">DSM 21054</strain>
    </source>
</reference>
<dbReference type="RefSeq" id="WP_076376772.1">
    <property type="nucleotide sequence ID" value="NZ_AP017422.1"/>
</dbReference>
<name>A0A173MQZ9_9BACT</name>
<sequence length="304" mass="35073">MKVSGFTYMRNSFLYGYPVIESIKSALPLCDEFIAVVGKSTDGTREAIEAIGSPKIKIIDTEWDPQLTQGGKIFAQQANIGLKAIAADSDWALHIQSDEVLHEEDIAEIKKAMEDNLHNKKVEGFLLNYIHFIGDYKHYGPSRKWHSKEIRVLRNDPSYFSYNDSQGFRSYTSEEGYKTGEKGRKLGVKQLKARIFHYSYCRNPYQLSGRGKKFQSYYDASKASEKDFEEQAEAFDFHTVIDVVKPFTGTHPATMQDCIARQDWKFTYDPSKGKFKNPRHRFLHAIENITGWRIGEYKNYKLVK</sequence>
<dbReference type="OrthoDB" id="9815923at2"/>
<dbReference type="SUPFAM" id="SSF53448">
    <property type="entry name" value="Nucleotide-diphospho-sugar transferases"/>
    <property type="match status" value="1"/>
</dbReference>
<evidence type="ECO:0000313" key="1">
    <source>
        <dbReference type="EMBL" id="SIS80234.1"/>
    </source>
</evidence>